<protein>
    <recommendedName>
        <fullName evidence="5">Caspase family p20 domain-containing protein</fullName>
    </recommendedName>
</protein>
<dbReference type="KEGG" id="shs:STEHIDRAFT_116100"/>
<dbReference type="eggNOG" id="ENOG502SMQJ">
    <property type="taxonomic scope" value="Eukaryota"/>
</dbReference>
<organism evidence="3 4">
    <name type="scientific">Stereum hirsutum (strain FP-91666)</name>
    <name type="common">White-rot fungus</name>
    <dbReference type="NCBI Taxonomy" id="721885"/>
    <lineage>
        <taxon>Eukaryota</taxon>
        <taxon>Fungi</taxon>
        <taxon>Dikarya</taxon>
        <taxon>Basidiomycota</taxon>
        <taxon>Agaricomycotina</taxon>
        <taxon>Agaricomycetes</taxon>
        <taxon>Russulales</taxon>
        <taxon>Stereaceae</taxon>
        <taxon>Stereum</taxon>
    </lineage>
</organism>
<evidence type="ECO:0000313" key="3">
    <source>
        <dbReference type="EMBL" id="EIM79886.1"/>
    </source>
</evidence>
<dbReference type="SUPFAM" id="SSF52129">
    <property type="entry name" value="Caspase-like"/>
    <property type="match status" value="1"/>
</dbReference>
<dbReference type="Proteomes" id="UP000053927">
    <property type="component" value="Unassembled WGS sequence"/>
</dbReference>
<dbReference type="PANTHER" id="PTHR48104">
    <property type="entry name" value="METACASPASE-4"/>
    <property type="match status" value="1"/>
</dbReference>
<dbReference type="GO" id="GO:0006508">
    <property type="term" value="P:proteolysis"/>
    <property type="evidence" value="ECO:0007669"/>
    <property type="project" value="TreeGrafter"/>
</dbReference>
<comment type="similarity">
    <text evidence="1">Belongs to the peptidase C14B family.</text>
</comment>
<dbReference type="GO" id="GO:0005737">
    <property type="term" value="C:cytoplasm"/>
    <property type="evidence" value="ECO:0007669"/>
    <property type="project" value="TreeGrafter"/>
</dbReference>
<evidence type="ECO:0008006" key="5">
    <source>
        <dbReference type="Google" id="ProtNLM"/>
    </source>
</evidence>
<gene>
    <name evidence="3" type="ORF">STEHIDRAFT_116100</name>
</gene>
<dbReference type="GO" id="GO:0004197">
    <property type="term" value="F:cysteine-type endopeptidase activity"/>
    <property type="evidence" value="ECO:0007669"/>
    <property type="project" value="TreeGrafter"/>
</dbReference>
<keyword evidence="4" id="KW-1185">Reference proteome</keyword>
<dbReference type="Gene3D" id="3.40.50.1460">
    <property type="match status" value="1"/>
</dbReference>
<proteinExistence type="inferred from homology"/>
<reference evidence="4" key="1">
    <citation type="journal article" date="2012" name="Science">
        <title>The Paleozoic origin of enzymatic lignin decomposition reconstructed from 31 fungal genomes.</title>
        <authorList>
            <person name="Floudas D."/>
            <person name="Binder M."/>
            <person name="Riley R."/>
            <person name="Barry K."/>
            <person name="Blanchette R.A."/>
            <person name="Henrissat B."/>
            <person name="Martinez A.T."/>
            <person name="Otillar R."/>
            <person name="Spatafora J.W."/>
            <person name="Yadav J.S."/>
            <person name="Aerts A."/>
            <person name="Benoit I."/>
            <person name="Boyd A."/>
            <person name="Carlson A."/>
            <person name="Copeland A."/>
            <person name="Coutinho P.M."/>
            <person name="de Vries R.P."/>
            <person name="Ferreira P."/>
            <person name="Findley K."/>
            <person name="Foster B."/>
            <person name="Gaskell J."/>
            <person name="Glotzer D."/>
            <person name="Gorecki P."/>
            <person name="Heitman J."/>
            <person name="Hesse C."/>
            <person name="Hori C."/>
            <person name="Igarashi K."/>
            <person name="Jurgens J.A."/>
            <person name="Kallen N."/>
            <person name="Kersten P."/>
            <person name="Kohler A."/>
            <person name="Kuees U."/>
            <person name="Kumar T.K.A."/>
            <person name="Kuo A."/>
            <person name="LaButti K."/>
            <person name="Larrondo L.F."/>
            <person name="Lindquist E."/>
            <person name="Ling A."/>
            <person name="Lombard V."/>
            <person name="Lucas S."/>
            <person name="Lundell T."/>
            <person name="Martin R."/>
            <person name="McLaughlin D.J."/>
            <person name="Morgenstern I."/>
            <person name="Morin E."/>
            <person name="Murat C."/>
            <person name="Nagy L.G."/>
            <person name="Nolan M."/>
            <person name="Ohm R.A."/>
            <person name="Patyshakuliyeva A."/>
            <person name="Rokas A."/>
            <person name="Ruiz-Duenas F.J."/>
            <person name="Sabat G."/>
            <person name="Salamov A."/>
            <person name="Samejima M."/>
            <person name="Schmutz J."/>
            <person name="Slot J.C."/>
            <person name="St John F."/>
            <person name="Stenlid J."/>
            <person name="Sun H."/>
            <person name="Sun S."/>
            <person name="Syed K."/>
            <person name="Tsang A."/>
            <person name="Wiebenga A."/>
            <person name="Young D."/>
            <person name="Pisabarro A."/>
            <person name="Eastwood D.C."/>
            <person name="Martin F."/>
            <person name="Cullen D."/>
            <person name="Grigoriev I.V."/>
            <person name="Hibbett D.S."/>
        </authorList>
    </citation>
    <scope>NUCLEOTIDE SEQUENCE [LARGE SCALE GENOMIC DNA]</scope>
    <source>
        <strain evidence="4">FP-91666</strain>
    </source>
</reference>
<sequence>MTQTIFDVLWDISTADDPTANTTTTRSEVKHPRPTPPERYRIPNPSVRLFAIIIGIDEYKYEGPSLRNLRSAVNDANMVDEFLQTSMGVPKDRIQNLRNEDANRLDILQHVRALVSNPHIEAGDPVLIFFAGYGARTTRAAGWPQSEKADSHSVEMLCPYDFVPRTTDDLEEQGIPDITLEALLRKISEAKGDNITVILDCSFYGSEGRVEFVYESPLVTARGVNLPHNYTMLPTIDADLLWHDDTFLAGKAIEGHRPSHVLLSACRPWQDSREDSGRGRFTRTLLDALQSVGTDQLTYEALVNRLPNIEDQNPQLKGAHTSRILFDAKVPGRDRFLYKVTMPEPAIYQLGVGAVSGITVGARFSVYTDKRLDSQPLGVLIVTSARAFTSEATTEVLDTVDGLRTLPLPSSVTPYALQTRAGIKPALRVHIPNDPRVRHVFHRLLREMNESQKRANRPIIFVQRDASPPPDIALVIKGNEVAFETYNSSCRLRGLQLCEQVPCDSDIVFSVISNAAEFAYCLDRSAPTTTLTGTERGVRLECFELEQTTAVVDDDYVMLPKDPEKNLVDNGSVDVFVEDDKIYGFKIVNDTDLPLWIALMYFDMSDLSISPYGQTGPIRTRDPSVYPRDSITIGYGTHGWSQAHQYYLRPGQKTDVGFLKLFISLKPFGWSSDLDLVERSPLHGAASHDALTQMIEDIELWDTVLVSVVQHSGRTPLV</sequence>
<dbReference type="AlphaFoldDB" id="R7RWX5"/>
<dbReference type="RefSeq" id="XP_007310884.1">
    <property type="nucleotide sequence ID" value="XM_007310822.1"/>
</dbReference>
<evidence type="ECO:0000256" key="2">
    <source>
        <dbReference type="SAM" id="MobiDB-lite"/>
    </source>
</evidence>
<feature type="compositionally biased region" description="Basic and acidic residues" evidence="2">
    <location>
        <begin position="27"/>
        <end position="41"/>
    </location>
</feature>
<dbReference type="GeneID" id="18795848"/>
<dbReference type="OrthoDB" id="3223806at2759"/>
<dbReference type="EMBL" id="JH687400">
    <property type="protein sequence ID" value="EIM79886.1"/>
    <property type="molecule type" value="Genomic_DNA"/>
</dbReference>
<dbReference type="PANTHER" id="PTHR48104:SF30">
    <property type="entry name" value="METACASPASE-1"/>
    <property type="match status" value="1"/>
</dbReference>
<evidence type="ECO:0000313" key="4">
    <source>
        <dbReference type="Proteomes" id="UP000053927"/>
    </source>
</evidence>
<dbReference type="InterPro" id="IPR050452">
    <property type="entry name" value="Metacaspase"/>
</dbReference>
<evidence type="ECO:0000256" key="1">
    <source>
        <dbReference type="ARBA" id="ARBA00009005"/>
    </source>
</evidence>
<feature type="region of interest" description="Disordered" evidence="2">
    <location>
        <begin position="17"/>
        <end position="41"/>
    </location>
</feature>
<accession>R7RWX5</accession>
<name>R7RWX5_STEHR</name>
<dbReference type="InterPro" id="IPR029030">
    <property type="entry name" value="Caspase-like_dom_sf"/>
</dbReference>